<dbReference type="InterPro" id="IPR057798">
    <property type="entry name" value="PH_YqeB"/>
</dbReference>
<name>A0A9D1GZU2_9ACTN</name>
<reference evidence="3" key="1">
    <citation type="submission" date="2020-10" db="EMBL/GenBank/DDBJ databases">
        <authorList>
            <person name="Gilroy R."/>
        </authorList>
    </citation>
    <scope>NUCLEOTIDE SEQUENCE</scope>
    <source>
        <strain evidence="3">ChiGjej1B1-24693</strain>
    </source>
</reference>
<sequence length="172" mass="18298">MSATQHHAATGSSPTTVLAISTTVKVVVVAAGTLVGLGLGLLLPWLLGLVEQLPWFPFEGPRELLALLSGRVGSWLLAVVGVAAGLLAGVMMAGSTTRIEVSGTQLVVIPDGNADDRQRFARAEIDRVLVEDGHLVLRDDRDVELGRWKPEVSEQDLTDALQRHGWPHDATG</sequence>
<dbReference type="Pfam" id="PF23494">
    <property type="entry name" value="bPH_10"/>
    <property type="match status" value="1"/>
</dbReference>
<feature type="transmembrane region" description="Helical" evidence="1">
    <location>
        <begin position="26"/>
        <end position="47"/>
    </location>
</feature>
<keyword evidence="1" id="KW-1133">Transmembrane helix</keyword>
<dbReference type="EMBL" id="DVLP01000385">
    <property type="protein sequence ID" value="HIT76529.1"/>
    <property type="molecule type" value="Genomic_DNA"/>
</dbReference>
<protein>
    <recommendedName>
        <fullName evidence="2">YqeB PH domain-containing protein</fullName>
    </recommendedName>
</protein>
<organism evidence="3 4">
    <name type="scientific">Candidatus Avipropionibacterium avicola</name>
    <dbReference type="NCBI Taxonomy" id="2840701"/>
    <lineage>
        <taxon>Bacteria</taxon>
        <taxon>Bacillati</taxon>
        <taxon>Actinomycetota</taxon>
        <taxon>Actinomycetes</taxon>
        <taxon>Propionibacteriales</taxon>
        <taxon>Propionibacteriaceae</taxon>
        <taxon>Propionibacteriaceae incertae sedis</taxon>
        <taxon>Candidatus Avipropionibacterium</taxon>
    </lineage>
</organism>
<accession>A0A9D1GZU2</accession>
<keyword evidence="1" id="KW-0472">Membrane</keyword>
<feature type="domain" description="YqeB PH" evidence="2">
    <location>
        <begin position="16"/>
        <end position="167"/>
    </location>
</feature>
<dbReference type="Proteomes" id="UP000886842">
    <property type="component" value="Unassembled WGS sequence"/>
</dbReference>
<gene>
    <name evidence="3" type="ORF">IAA98_13170</name>
</gene>
<feature type="transmembrane region" description="Helical" evidence="1">
    <location>
        <begin position="72"/>
        <end position="93"/>
    </location>
</feature>
<evidence type="ECO:0000313" key="4">
    <source>
        <dbReference type="Proteomes" id="UP000886842"/>
    </source>
</evidence>
<evidence type="ECO:0000259" key="2">
    <source>
        <dbReference type="Pfam" id="PF23494"/>
    </source>
</evidence>
<reference evidence="3" key="2">
    <citation type="journal article" date="2021" name="PeerJ">
        <title>Extensive microbial diversity within the chicken gut microbiome revealed by metagenomics and culture.</title>
        <authorList>
            <person name="Gilroy R."/>
            <person name="Ravi A."/>
            <person name="Getino M."/>
            <person name="Pursley I."/>
            <person name="Horton D.L."/>
            <person name="Alikhan N.F."/>
            <person name="Baker D."/>
            <person name="Gharbi K."/>
            <person name="Hall N."/>
            <person name="Watson M."/>
            <person name="Adriaenssens E.M."/>
            <person name="Foster-Nyarko E."/>
            <person name="Jarju S."/>
            <person name="Secka A."/>
            <person name="Antonio M."/>
            <person name="Oren A."/>
            <person name="Chaudhuri R.R."/>
            <person name="La Ragione R."/>
            <person name="Hildebrand F."/>
            <person name="Pallen M.J."/>
        </authorList>
    </citation>
    <scope>NUCLEOTIDE SEQUENCE</scope>
    <source>
        <strain evidence="3">ChiGjej1B1-24693</strain>
    </source>
</reference>
<proteinExistence type="predicted"/>
<dbReference type="AlphaFoldDB" id="A0A9D1GZU2"/>
<evidence type="ECO:0000256" key="1">
    <source>
        <dbReference type="SAM" id="Phobius"/>
    </source>
</evidence>
<evidence type="ECO:0000313" key="3">
    <source>
        <dbReference type="EMBL" id="HIT76529.1"/>
    </source>
</evidence>
<comment type="caution">
    <text evidence="3">The sequence shown here is derived from an EMBL/GenBank/DDBJ whole genome shotgun (WGS) entry which is preliminary data.</text>
</comment>
<keyword evidence="1" id="KW-0812">Transmembrane</keyword>